<dbReference type="Proteomes" id="UP000784294">
    <property type="component" value="Unassembled WGS sequence"/>
</dbReference>
<gene>
    <name evidence="2" type="ORF">PXEA_LOCUS8317</name>
</gene>
<accession>A0A448WLL4</accession>
<reference evidence="2" key="1">
    <citation type="submission" date="2018-11" db="EMBL/GenBank/DDBJ databases">
        <authorList>
            <consortium name="Pathogen Informatics"/>
        </authorList>
    </citation>
    <scope>NUCLEOTIDE SEQUENCE</scope>
</reference>
<evidence type="ECO:0000256" key="1">
    <source>
        <dbReference type="SAM" id="MobiDB-lite"/>
    </source>
</evidence>
<name>A0A448WLL4_9PLAT</name>
<keyword evidence="3" id="KW-1185">Reference proteome</keyword>
<dbReference type="EMBL" id="CAAALY010022620">
    <property type="protein sequence ID" value="VEL14877.1"/>
    <property type="molecule type" value="Genomic_DNA"/>
</dbReference>
<dbReference type="InterPro" id="IPR036116">
    <property type="entry name" value="FN3_sf"/>
</dbReference>
<dbReference type="AlphaFoldDB" id="A0A448WLL4"/>
<evidence type="ECO:0000313" key="2">
    <source>
        <dbReference type="EMBL" id="VEL14877.1"/>
    </source>
</evidence>
<protein>
    <submittedName>
        <fullName evidence="2">Uncharacterized protein</fullName>
    </submittedName>
</protein>
<comment type="caution">
    <text evidence="2">The sequence shown here is derived from an EMBL/GenBank/DDBJ whole genome shotgun (WGS) entry which is preliminary data.</text>
</comment>
<feature type="region of interest" description="Disordered" evidence="1">
    <location>
        <begin position="50"/>
        <end position="77"/>
    </location>
</feature>
<evidence type="ECO:0000313" key="3">
    <source>
        <dbReference type="Proteomes" id="UP000784294"/>
    </source>
</evidence>
<feature type="compositionally biased region" description="Low complexity" evidence="1">
    <location>
        <begin position="58"/>
        <end position="67"/>
    </location>
</feature>
<dbReference type="SUPFAM" id="SSF49265">
    <property type="entry name" value="Fibronectin type III"/>
    <property type="match status" value="1"/>
</dbReference>
<sequence length="194" mass="20786">MTIPVAGNAEQLVPDRFRERNSVTFNLSSFGAGDSCVPLNYHLIVLPSSEAPPTTGQSSTSSSSSSSNNMRLSSGVGQATGLGLSDSIFRVMPGRGSDSVSYSERRRREAPPGSINVVDRRGTTLVNRTLTRADLFAVRGAGRQRCCFNVTGLSAGSYYQYSVSASNPAGKTRVSGFFVTRYSFGRKFVYSVVI</sequence>
<proteinExistence type="predicted"/>
<feature type="compositionally biased region" description="Polar residues" evidence="1">
    <location>
        <begin position="68"/>
        <end position="77"/>
    </location>
</feature>
<organism evidence="2 3">
    <name type="scientific">Protopolystoma xenopodis</name>
    <dbReference type="NCBI Taxonomy" id="117903"/>
    <lineage>
        <taxon>Eukaryota</taxon>
        <taxon>Metazoa</taxon>
        <taxon>Spiralia</taxon>
        <taxon>Lophotrochozoa</taxon>
        <taxon>Platyhelminthes</taxon>
        <taxon>Monogenea</taxon>
        <taxon>Polyopisthocotylea</taxon>
        <taxon>Polystomatidea</taxon>
        <taxon>Polystomatidae</taxon>
        <taxon>Protopolystoma</taxon>
    </lineage>
</organism>